<reference evidence="1" key="1">
    <citation type="submission" date="2016-07" db="EMBL/GenBank/DDBJ databases">
        <authorList>
            <person name="Bretaudeau A."/>
        </authorList>
    </citation>
    <scope>NUCLEOTIDE SEQUENCE</scope>
    <source>
        <strain evidence="1">Rice</strain>
        <tissue evidence="1">Whole body</tissue>
    </source>
</reference>
<sequence length="75" mass="8067">MLTLHFVGKVGKNMGFDLAADLGLNGAILNALIQCYITACCSIKVQNDWIGNHGQAWQPWPSLATMAKLGDHGQV</sequence>
<dbReference type="AlphaFoldDB" id="A0A2H1WQ46"/>
<accession>A0A2H1WQ46</accession>
<proteinExistence type="predicted"/>
<dbReference type="EMBL" id="ODYU01010220">
    <property type="protein sequence ID" value="SOQ55190.1"/>
    <property type="molecule type" value="Genomic_DNA"/>
</dbReference>
<protein>
    <submittedName>
        <fullName evidence="1">SFRICE_020874</fullName>
    </submittedName>
</protein>
<name>A0A2H1WQ46_SPOFR</name>
<organism evidence="1">
    <name type="scientific">Spodoptera frugiperda</name>
    <name type="common">Fall armyworm</name>
    <dbReference type="NCBI Taxonomy" id="7108"/>
    <lineage>
        <taxon>Eukaryota</taxon>
        <taxon>Metazoa</taxon>
        <taxon>Ecdysozoa</taxon>
        <taxon>Arthropoda</taxon>
        <taxon>Hexapoda</taxon>
        <taxon>Insecta</taxon>
        <taxon>Pterygota</taxon>
        <taxon>Neoptera</taxon>
        <taxon>Endopterygota</taxon>
        <taxon>Lepidoptera</taxon>
        <taxon>Glossata</taxon>
        <taxon>Ditrysia</taxon>
        <taxon>Noctuoidea</taxon>
        <taxon>Noctuidae</taxon>
        <taxon>Amphipyrinae</taxon>
        <taxon>Spodoptera</taxon>
    </lineage>
</organism>
<evidence type="ECO:0000313" key="1">
    <source>
        <dbReference type="EMBL" id="SOQ55190.1"/>
    </source>
</evidence>
<gene>
    <name evidence="1" type="ORF">SFRICE_020874</name>
</gene>